<reference evidence="2 3" key="1">
    <citation type="submission" date="2023-02" db="EMBL/GenBank/DDBJ databases">
        <title>LHISI_Scaffold_Assembly.</title>
        <authorList>
            <person name="Stuart O.P."/>
            <person name="Cleave R."/>
            <person name="Magrath M.J.L."/>
            <person name="Mikheyev A.S."/>
        </authorList>
    </citation>
    <scope>NUCLEOTIDE SEQUENCE [LARGE SCALE GENOMIC DNA]</scope>
    <source>
        <strain evidence="2">Daus_M_001</strain>
        <tissue evidence="2">Leg muscle</tissue>
    </source>
</reference>
<dbReference type="EMBL" id="JARBHB010000007">
    <property type="protein sequence ID" value="KAJ8879188.1"/>
    <property type="molecule type" value="Genomic_DNA"/>
</dbReference>
<keyword evidence="3" id="KW-1185">Reference proteome</keyword>
<feature type="compositionally biased region" description="Polar residues" evidence="1">
    <location>
        <begin position="52"/>
        <end position="75"/>
    </location>
</feature>
<evidence type="ECO:0000313" key="2">
    <source>
        <dbReference type="EMBL" id="KAJ8879188.1"/>
    </source>
</evidence>
<proteinExistence type="predicted"/>
<comment type="caution">
    <text evidence="2">The sequence shown here is derived from an EMBL/GenBank/DDBJ whole genome shotgun (WGS) entry which is preliminary data.</text>
</comment>
<protein>
    <submittedName>
        <fullName evidence="2">Uncharacterized protein</fullName>
    </submittedName>
</protein>
<name>A0ABQ9H4T7_9NEOP</name>
<organism evidence="2 3">
    <name type="scientific">Dryococelus australis</name>
    <dbReference type="NCBI Taxonomy" id="614101"/>
    <lineage>
        <taxon>Eukaryota</taxon>
        <taxon>Metazoa</taxon>
        <taxon>Ecdysozoa</taxon>
        <taxon>Arthropoda</taxon>
        <taxon>Hexapoda</taxon>
        <taxon>Insecta</taxon>
        <taxon>Pterygota</taxon>
        <taxon>Neoptera</taxon>
        <taxon>Polyneoptera</taxon>
        <taxon>Phasmatodea</taxon>
        <taxon>Verophasmatodea</taxon>
        <taxon>Anareolatae</taxon>
        <taxon>Phasmatidae</taxon>
        <taxon>Eurycanthinae</taxon>
        <taxon>Dryococelus</taxon>
    </lineage>
</organism>
<evidence type="ECO:0000313" key="3">
    <source>
        <dbReference type="Proteomes" id="UP001159363"/>
    </source>
</evidence>
<dbReference type="Proteomes" id="UP001159363">
    <property type="component" value="Chromosome 6"/>
</dbReference>
<evidence type="ECO:0000256" key="1">
    <source>
        <dbReference type="SAM" id="MobiDB-lite"/>
    </source>
</evidence>
<sequence length="398" mass="45033">MKSANEVTPCLGACQVWREKRGDPRKNPLTSGFVRYNYHVRESESIPAGESNPVSTDYVGNSGRTRRQNGVTSQQHVATSFTNQRLVIYLPPSSADNRETITVRSNQSRTLLYSSKAKSKYRNRIRLEKRASQKQYSDTHKTPYDRVKRCRDKLNTSALSSWPVAGSTTELEAPGAHPGMNDTFTACSLTANASLALFTWRFPLSGYLTPNPHHARSCYFCCLPDFPINMLIELLPFVQRTLRQLEANFASEFDEHDSTIRHYFVVNIIRKSPSPQIAYHLEAAGKRTIIKFPVAIIALLNMATLTSGVPSSPLPFYFEAVEYTPEAQSIFRRREAAPTWSLQDFHQWEIVLDYATGGRVFSGISHFPLPCIRTLFHPRLISSLVRSRDLVVNPFSHS</sequence>
<accession>A0ABQ9H4T7</accession>
<feature type="region of interest" description="Disordered" evidence="1">
    <location>
        <begin position="45"/>
        <end position="75"/>
    </location>
</feature>
<gene>
    <name evidence="2" type="ORF">PR048_019794</name>
</gene>